<organism evidence="11 12">
    <name type="scientific">Candidatus Schekmanbacteria bacterium RBG_16_38_11</name>
    <dbReference type="NCBI Taxonomy" id="1817880"/>
    <lineage>
        <taxon>Bacteria</taxon>
        <taxon>Candidatus Schekmaniibacteriota</taxon>
    </lineage>
</organism>
<keyword evidence="6 9" id="KW-0808">Transferase</keyword>
<feature type="domain" description="Enolpyruvate transferase" evidence="10">
    <location>
        <begin position="6"/>
        <end position="421"/>
    </location>
</feature>
<dbReference type="GO" id="GO:0009073">
    <property type="term" value="P:aromatic amino acid family biosynthetic process"/>
    <property type="evidence" value="ECO:0007669"/>
    <property type="project" value="UniProtKB-KW"/>
</dbReference>
<comment type="similarity">
    <text evidence="3 9">Belongs to the EPSP synthase family.</text>
</comment>
<dbReference type="FunFam" id="3.65.10.10:FF:000006">
    <property type="entry name" value="3-phosphoshikimate 1-carboxyvinyltransferase"/>
    <property type="match status" value="1"/>
</dbReference>
<proteinExistence type="inferred from homology"/>
<dbReference type="NCBIfam" id="TIGR01356">
    <property type="entry name" value="aroA"/>
    <property type="match status" value="1"/>
</dbReference>
<feature type="active site" description="Proton acceptor" evidence="9">
    <location>
        <position position="313"/>
    </location>
</feature>
<accession>A0A1F7S1U0</accession>
<reference evidence="11 12" key="1">
    <citation type="journal article" date="2016" name="Nat. Commun.">
        <title>Thousands of microbial genomes shed light on interconnected biogeochemical processes in an aquifer system.</title>
        <authorList>
            <person name="Anantharaman K."/>
            <person name="Brown C.T."/>
            <person name="Hug L.A."/>
            <person name="Sharon I."/>
            <person name="Castelle C.J."/>
            <person name="Probst A.J."/>
            <person name="Thomas B.C."/>
            <person name="Singh A."/>
            <person name="Wilkins M.J."/>
            <person name="Karaoz U."/>
            <person name="Brodie E.L."/>
            <person name="Williams K.H."/>
            <person name="Hubbard S.S."/>
            <person name="Banfield J.F."/>
        </authorList>
    </citation>
    <scope>NUCLEOTIDE SEQUENCE [LARGE SCALE GENOMIC DNA]</scope>
</reference>
<evidence type="ECO:0000256" key="7">
    <source>
        <dbReference type="ARBA" id="ARBA00023141"/>
    </source>
</evidence>
<feature type="binding site" evidence="9">
    <location>
        <position position="167"/>
    </location>
    <ligand>
        <name>3-phosphoshikimate</name>
        <dbReference type="ChEBI" id="CHEBI:145989"/>
    </ligand>
</feature>
<dbReference type="AlphaFoldDB" id="A0A1F7S1U0"/>
<evidence type="ECO:0000256" key="4">
    <source>
        <dbReference type="ARBA" id="ARBA00022490"/>
    </source>
</evidence>
<evidence type="ECO:0000256" key="8">
    <source>
        <dbReference type="ARBA" id="ARBA00044633"/>
    </source>
</evidence>
<feature type="binding site" evidence="9">
    <location>
        <position position="120"/>
    </location>
    <ligand>
        <name>phosphoenolpyruvate</name>
        <dbReference type="ChEBI" id="CHEBI:58702"/>
    </ligand>
</feature>
<keyword evidence="4 9" id="KW-0963">Cytoplasm</keyword>
<evidence type="ECO:0000256" key="6">
    <source>
        <dbReference type="ARBA" id="ARBA00022679"/>
    </source>
</evidence>
<comment type="pathway">
    <text evidence="2 9">Metabolic intermediate biosynthesis; chorismate biosynthesis; chorismate from D-erythrose 4-phosphate and phosphoenolpyruvate: step 6/7.</text>
</comment>
<comment type="subcellular location">
    <subcellularLocation>
        <location evidence="9">Cytoplasm</location>
    </subcellularLocation>
</comment>
<keyword evidence="7 9" id="KW-0057">Aromatic amino acid biosynthesis</keyword>
<dbReference type="HAMAP" id="MF_00210">
    <property type="entry name" value="EPSP_synth"/>
    <property type="match status" value="1"/>
</dbReference>
<comment type="function">
    <text evidence="1 9">Catalyzes the transfer of the enolpyruvyl moiety of phosphoenolpyruvate (PEP) to the 5-hydroxyl of shikimate-3-phosphate (S3P) to produce enolpyruvyl shikimate-3-phosphate and inorganic phosphate.</text>
</comment>
<comment type="caution">
    <text evidence="11">The sequence shown here is derived from an EMBL/GenBank/DDBJ whole genome shotgun (WGS) entry which is preliminary data.</text>
</comment>
<keyword evidence="5 9" id="KW-0028">Amino-acid biosynthesis</keyword>
<dbReference type="InterPro" id="IPR013792">
    <property type="entry name" value="RNA3'P_cycl/enolpyr_Trfase_a/b"/>
</dbReference>
<feature type="binding site" evidence="9">
    <location>
        <position position="20"/>
    </location>
    <ligand>
        <name>3-phosphoshikimate</name>
        <dbReference type="ChEBI" id="CHEBI:145989"/>
    </ligand>
</feature>
<dbReference type="PANTHER" id="PTHR21090:SF5">
    <property type="entry name" value="PENTAFUNCTIONAL AROM POLYPEPTIDE"/>
    <property type="match status" value="1"/>
</dbReference>
<dbReference type="EC" id="2.5.1.19" evidence="9"/>
<evidence type="ECO:0000256" key="2">
    <source>
        <dbReference type="ARBA" id="ARBA00004811"/>
    </source>
</evidence>
<dbReference type="PIRSF" id="PIRSF000505">
    <property type="entry name" value="EPSPS"/>
    <property type="match status" value="1"/>
</dbReference>
<dbReference type="GO" id="GO:0008652">
    <property type="term" value="P:amino acid biosynthetic process"/>
    <property type="evidence" value="ECO:0007669"/>
    <property type="project" value="UniProtKB-KW"/>
</dbReference>
<feature type="binding site" evidence="9">
    <location>
        <position position="340"/>
    </location>
    <ligand>
        <name>3-phosphoshikimate</name>
        <dbReference type="ChEBI" id="CHEBI:145989"/>
    </ligand>
</feature>
<dbReference type="SUPFAM" id="SSF55205">
    <property type="entry name" value="EPT/RTPC-like"/>
    <property type="match status" value="1"/>
</dbReference>
<feature type="binding site" evidence="9">
    <location>
        <position position="167"/>
    </location>
    <ligand>
        <name>phosphoenolpyruvate</name>
        <dbReference type="ChEBI" id="CHEBI:58702"/>
    </ligand>
</feature>
<feature type="binding site" evidence="9">
    <location>
        <position position="19"/>
    </location>
    <ligand>
        <name>3-phosphoshikimate</name>
        <dbReference type="ChEBI" id="CHEBI:145989"/>
    </ligand>
</feature>
<comment type="subunit">
    <text evidence="9">Monomer.</text>
</comment>
<evidence type="ECO:0000313" key="11">
    <source>
        <dbReference type="EMBL" id="OGL47047.1"/>
    </source>
</evidence>
<feature type="binding site" evidence="9">
    <location>
        <position position="165"/>
    </location>
    <ligand>
        <name>3-phosphoshikimate</name>
        <dbReference type="ChEBI" id="CHEBI:145989"/>
    </ligand>
</feature>
<dbReference type="GO" id="GO:0003866">
    <property type="term" value="F:3-phosphoshikimate 1-carboxyvinyltransferase activity"/>
    <property type="evidence" value="ECO:0007669"/>
    <property type="project" value="UniProtKB-UniRule"/>
</dbReference>
<dbReference type="CDD" id="cd01556">
    <property type="entry name" value="EPSP_synthase"/>
    <property type="match status" value="1"/>
</dbReference>
<dbReference type="InterPro" id="IPR001986">
    <property type="entry name" value="Enolpyruvate_Tfrase_dom"/>
</dbReference>
<dbReference type="PANTHER" id="PTHR21090">
    <property type="entry name" value="AROM/DEHYDROQUINATE SYNTHASE"/>
    <property type="match status" value="1"/>
</dbReference>
<evidence type="ECO:0000259" key="10">
    <source>
        <dbReference type="Pfam" id="PF00275"/>
    </source>
</evidence>
<evidence type="ECO:0000256" key="1">
    <source>
        <dbReference type="ARBA" id="ARBA00002174"/>
    </source>
</evidence>
<comment type="catalytic activity">
    <reaction evidence="8">
        <text>3-phosphoshikimate + phosphoenolpyruvate = 5-O-(1-carboxyvinyl)-3-phosphoshikimate + phosphate</text>
        <dbReference type="Rhea" id="RHEA:21256"/>
        <dbReference type="ChEBI" id="CHEBI:43474"/>
        <dbReference type="ChEBI" id="CHEBI:57701"/>
        <dbReference type="ChEBI" id="CHEBI:58702"/>
        <dbReference type="ChEBI" id="CHEBI:145989"/>
        <dbReference type="EC" id="2.5.1.19"/>
    </reaction>
    <physiologicalReaction direction="left-to-right" evidence="8">
        <dbReference type="Rhea" id="RHEA:21257"/>
    </physiologicalReaction>
</comment>
<dbReference type="PROSITE" id="PS00885">
    <property type="entry name" value="EPSP_SYNTHASE_2"/>
    <property type="match status" value="1"/>
</dbReference>
<dbReference type="FunFam" id="3.65.10.10:FF:000005">
    <property type="entry name" value="3-phosphoshikimate 1-carboxyvinyltransferase"/>
    <property type="match status" value="1"/>
</dbReference>
<dbReference type="Gene3D" id="3.65.10.10">
    <property type="entry name" value="Enolpyruvate transferase domain"/>
    <property type="match status" value="2"/>
</dbReference>
<sequence>MKILPAKKIEGSLKVPGDKSISHRAVILGSIARGITEIHNISPCEDCSCTISAIKKMGIEFSSSEKGTIIIKGKGLEGLSEPKEILDLGNSGTSMRLLSGVLSAQPFFSVLTGDQYLLKRPMDRVIIPLSQMGAKILGRSNNRFAPLAIKGEKLNPINYIMPVPSAQVKSAILLAGIFTEGVTAVTETFPTRDHTEIMLSSFGGKISSSEGTVTVQGRSKLEGAKIFIPSDISSAAFFLVAASILKDSEITVKDVGVNPTRTGVVDILKKMGVKIDISNISSKNGEIIGDISASTSSLKGISIGGEIVPRTIDEFPIIFIAAAMAEGVTYVTGIKELRVKESDRIAAMAKGLREMGIKVKEGEGEITIEGKGNFKGARIGSSGDHRIAMAFSIAALAADSETYIDDIKCIDTSFPGFLEALDKVAVRN</sequence>
<feature type="binding site" evidence="9">
    <location>
        <position position="386"/>
    </location>
    <ligand>
        <name>phosphoenolpyruvate</name>
        <dbReference type="ChEBI" id="CHEBI:58702"/>
    </ligand>
</feature>
<evidence type="ECO:0000313" key="12">
    <source>
        <dbReference type="Proteomes" id="UP000178435"/>
    </source>
</evidence>
<dbReference type="InterPro" id="IPR023193">
    <property type="entry name" value="EPSP_synthase_CS"/>
</dbReference>
<protein>
    <recommendedName>
        <fullName evidence="9">3-phosphoshikimate 1-carboxyvinyltransferase</fullName>
        <ecNumber evidence="9">2.5.1.19</ecNumber>
    </recommendedName>
    <alternativeName>
        <fullName evidence="9">5-enolpyruvylshikimate-3-phosphate synthase</fullName>
        <shortName evidence="9">EPSP synthase</shortName>
        <shortName evidence="9">EPSPS</shortName>
    </alternativeName>
</protein>
<name>A0A1F7S1U0_9BACT</name>
<feature type="binding site" evidence="9">
    <location>
        <position position="313"/>
    </location>
    <ligand>
        <name>3-phosphoshikimate</name>
        <dbReference type="ChEBI" id="CHEBI:145989"/>
    </ligand>
</feature>
<dbReference type="EMBL" id="MGDF01000021">
    <property type="protein sequence ID" value="OGL47047.1"/>
    <property type="molecule type" value="Genomic_DNA"/>
</dbReference>
<evidence type="ECO:0000256" key="5">
    <source>
        <dbReference type="ARBA" id="ARBA00022605"/>
    </source>
</evidence>
<dbReference type="InterPro" id="IPR036968">
    <property type="entry name" value="Enolpyruvate_Tfrase_sf"/>
</dbReference>
<dbReference type="InterPro" id="IPR006264">
    <property type="entry name" value="EPSP_synthase"/>
</dbReference>
<evidence type="ECO:0000256" key="9">
    <source>
        <dbReference type="HAMAP-Rule" id="MF_00210"/>
    </source>
</evidence>
<dbReference type="Pfam" id="PF00275">
    <property type="entry name" value="EPSP_synthase"/>
    <property type="match status" value="1"/>
</dbReference>
<dbReference type="GO" id="GO:0009423">
    <property type="term" value="P:chorismate biosynthetic process"/>
    <property type="evidence" value="ECO:0007669"/>
    <property type="project" value="UniProtKB-UniRule"/>
</dbReference>
<feature type="binding site" evidence="9">
    <location>
        <position position="344"/>
    </location>
    <ligand>
        <name>phosphoenolpyruvate</name>
        <dbReference type="ChEBI" id="CHEBI:58702"/>
    </ligand>
</feature>
<dbReference type="Proteomes" id="UP000178435">
    <property type="component" value="Unassembled WGS sequence"/>
</dbReference>
<dbReference type="UniPathway" id="UPA00053">
    <property type="reaction ID" value="UER00089"/>
</dbReference>
<gene>
    <name evidence="9" type="primary">aroA</name>
    <name evidence="11" type="ORF">A2149_01650</name>
</gene>
<evidence type="ECO:0000256" key="3">
    <source>
        <dbReference type="ARBA" id="ARBA00009948"/>
    </source>
</evidence>
<feature type="binding site" evidence="9">
    <location>
        <position position="92"/>
    </location>
    <ligand>
        <name>phosphoenolpyruvate</name>
        <dbReference type="ChEBI" id="CHEBI:58702"/>
    </ligand>
</feature>
<feature type="binding site" evidence="9">
    <location>
        <position position="19"/>
    </location>
    <ligand>
        <name>phosphoenolpyruvate</name>
        <dbReference type="ChEBI" id="CHEBI:58702"/>
    </ligand>
</feature>
<dbReference type="PROSITE" id="PS00104">
    <property type="entry name" value="EPSP_SYNTHASE_1"/>
    <property type="match status" value="1"/>
</dbReference>
<dbReference type="GO" id="GO:0005737">
    <property type="term" value="C:cytoplasm"/>
    <property type="evidence" value="ECO:0007669"/>
    <property type="project" value="UniProtKB-SubCell"/>
</dbReference>
<comment type="caution">
    <text evidence="9">Lacks conserved residue(s) required for the propagation of feature annotation.</text>
</comment>
<feature type="binding site" evidence="9">
    <location>
        <position position="24"/>
    </location>
    <ligand>
        <name>3-phosphoshikimate</name>
        <dbReference type="ChEBI" id="CHEBI:145989"/>
    </ligand>
</feature>